<keyword evidence="3" id="KW-1185">Reference proteome</keyword>
<reference evidence="2" key="1">
    <citation type="submission" date="2020-03" db="EMBL/GenBank/DDBJ databases">
        <title>A high-quality chromosome-level genome assembly of a woody plant with both climbing and erect habits, Rhamnella rubrinervis.</title>
        <authorList>
            <person name="Lu Z."/>
            <person name="Yang Y."/>
            <person name="Zhu X."/>
            <person name="Sun Y."/>
        </authorList>
    </citation>
    <scope>NUCLEOTIDE SEQUENCE</scope>
    <source>
        <strain evidence="2">BYM</strain>
        <tissue evidence="2">Leaf</tissue>
    </source>
</reference>
<comment type="caution">
    <text evidence="2">The sequence shown here is derived from an EMBL/GenBank/DDBJ whole genome shotgun (WGS) entry which is preliminary data.</text>
</comment>
<protein>
    <submittedName>
        <fullName evidence="2">Uncharacterized protein</fullName>
    </submittedName>
</protein>
<accession>A0A8K0HHB9</accession>
<evidence type="ECO:0000313" key="3">
    <source>
        <dbReference type="Proteomes" id="UP000796880"/>
    </source>
</evidence>
<feature type="region of interest" description="Disordered" evidence="1">
    <location>
        <begin position="213"/>
        <end position="232"/>
    </location>
</feature>
<organism evidence="2 3">
    <name type="scientific">Rhamnella rubrinervis</name>
    <dbReference type="NCBI Taxonomy" id="2594499"/>
    <lineage>
        <taxon>Eukaryota</taxon>
        <taxon>Viridiplantae</taxon>
        <taxon>Streptophyta</taxon>
        <taxon>Embryophyta</taxon>
        <taxon>Tracheophyta</taxon>
        <taxon>Spermatophyta</taxon>
        <taxon>Magnoliopsida</taxon>
        <taxon>eudicotyledons</taxon>
        <taxon>Gunneridae</taxon>
        <taxon>Pentapetalae</taxon>
        <taxon>rosids</taxon>
        <taxon>fabids</taxon>
        <taxon>Rosales</taxon>
        <taxon>Rhamnaceae</taxon>
        <taxon>rhamnoid group</taxon>
        <taxon>Rhamneae</taxon>
        <taxon>Rhamnella</taxon>
    </lineage>
</organism>
<name>A0A8K0HHB9_9ROSA</name>
<dbReference type="AlphaFoldDB" id="A0A8K0HHB9"/>
<feature type="region of interest" description="Disordered" evidence="1">
    <location>
        <begin position="122"/>
        <end position="178"/>
    </location>
</feature>
<evidence type="ECO:0000313" key="2">
    <source>
        <dbReference type="EMBL" id="KAF3452791.1"/>
    </source>
</evidence>
<gene>
    <name evidence="2" type="ORF">FNV43_RR03224</name>
</gene>
<dbReference type="PANTHER" id="PTHR34130">
    <property type="entry name" value="OS08G0243800 PROTEIN"/>
    <property type="match status" value="1"/>
</dbReference>
<dbReference type="EMBL" id="VOIH02000002">
    <property type="protein sequence ID" value="KAF3452791.1"/>
    <property type="molecule type" value="Genomic_DNA"/>
</dbReference>
<evidence type="ECO:0000256" key="1">
    <source>
        <dbReference type="SAM" id="MobiDB-lite"/>
    </source>
</evidence>
<proteinExistence type="predicted"/>
<feature type="compositionally biased region" description="Basic and acidic residues" evidence="1">
    <location>
        <begin position="163"/>
        <end position="178"/>
    </location>
</feature>
<feature type="compositionally biased region" description="Polar residues" evidence="1">
    <location>
        <begin position="128"/>
        <end position="142"/>
    </location>
</feature>
<sequence length="262" mass="29287">MMELHHNNIGLHDPAEDADEALSLSELPLNANQDIEMSEGQDMSKTTRRSSSQTTEFFEFFSDVSSDNLMCSAEDIIYCGKLIPFKEQHSFELSSTRTPKTVSMDDQKKQIMAFRRRSESLSELESSVTRSNSTKTKLMRNSRSLDYRKLHRPSNSMASPDPEMERNSSVKSVGKPDKKATKPRWCFLLFGVAKVPAEMELSDIKSRQFRRTPSTLFPPVDAGGNPASNRTSGKASWRLLKALSCKDHASVAVTASLCVPQA</sequence>
<dbReference type="OrthoDB" id="752671at2759"/>
<dbReference type="PANTHER" id="PTHR34130:SF3">
    <property type="entry name" value="DUF1645 FAMILY PROTEIN"/>
    <property type="match status" value="1"/>
</dbReference>
<dbReference type="Proteomes" id="UP000796880">
    <property type="component" value="Unassembled WGS sequence"/>
</dbReference>